<evidence type="ECO:0000313" key="1">
    <source>
        <dbReference type="EMBL" id="KKK54627.1"/>
    </source>
</evidence>
<feature type="non-terminal residue" evidence="1">
    <location>
        <position position="1"/>
    </location>
</feature>
<organism evidence="1">
    <name type="scientific">marine sediment metagenome</name>
    <dbReference type="NCBI Taxonomy" id="412755"/>
    <lineage>
        <taxon>unclassified sequences</taxon>
        <taxon>metagenomes</taxon>
        <taxon>ecological metagenomes</taxon>
    </lineage>
</organism>
<name>A0A0F8WCP3_9ZZZZ</name>
<gene>
    <name evidence="1" type="ORF">LCGC14_3082790</name>
</gene>
<dbReference type="AlphaFoldDB" id="A0A0F8WCP3"/>
<dbReference type="EMBL" id="LAZR01065902">
    <property type="protein sequence ID" value="KKK54627.1"/>
    <property type="molecule type" value="Genomic_DNA"/>
</dbReference>
<protein>
    <submittedName>
        <fullName evidence="1">Uncharacterized protein</fullName>
    </submittedName>
</protein>
<reference evidence="1" key="1">
    <citation type="journal article" date="2015" name="Nature">
        <title>Complex archaea that bridge the gap between prokaryotes and eukaryotes.</title>
        <authorList>
            <person name="Spang A."/>
            <person name="Saw J.H."/>
            <person name="Jorgensen S.L."/>
            <person name="Zaremba-Niedzwiedzka K."/>
            <person name="Martijn J."/>
            <person name="Lind A.E."/>
            <person name="van Eijk R."/>
            <person name="Schleper C."/>
            <person name="Guy L."/>
            <person name="Ettema T.J."/>
        </authorList>
    </citation>
    <scope>NUCLEOTIDE SEQUENCE</scope>
</reference>
<accession>A0A0F8WCP3</accession>
<proteinExistence type="predicted"/>
<comment type="caution">
    <text evidence="1">The sequence shown here is derived from an EMBL/GenBank/DDBJ whole genome shotgun (WGS) entry which is preliminary data.</text>
</comment>
<sequence length="92" mass="9223">DFIGGNANNYATSPVVGAAPVTSLVMRGCSFSEDPDSGDYLAFAGTTNSGVVADCHFGSTNANAVLARLVASTCGIFGAGCTDENGFIDFSS</sequence>